<comment type="caution">
    <text evidence="3">The sequence shown here is derived from an EMBL/GenBank/DDBJ whole genome shotgun (WGS) entry which is preliminary data.</text>
</comment>
<gene>
    <name evidence="3" type="ORF">BBI17_007532</name>
    <name evidence="4" type="ORF">BBO99_00007668</name>
    <name evidence="2" type="ORF">JM16_008388</name>
</gene>
<feature type="coiled-coil region" evidence="1">
    <location>
        <begin position="3"/>
        <end position="74"/>
    </location>
</feature>
<dbReference type="EMBL" id="MAYM02000128">
    <property type="protein sequence ID" value="RLN45845.1"/>
    <property type="molecule type" value="Genomic_DNA"/>
</dbReference>
<protein>
    <submittedName>
        <fullName evidence="3">Uncharacterized protein</fullName>
    </submittedName>
</protein>
<evidence type="ECO:0000313" key="3">
    <source>
        <dbReference type="EMBL" id="RLN45845.1"/>
    </source>
</evidence>
<evidence type="ECO:0000256" key="1">
    <source>
        <dbReference type="SAM" id="Coils"/>
    </source>
</evidence>
<evidence type="ECO:0000313" key="6">
    <source>
        <dbReference type="Proteomes" id="UP000285883"/>
    </source>
</evidence>
<reference evidence="2" key="1">
    <citation type="journal article" date="2015" name="Genom Data">
        <title>Genome sequences of six Phytophthora species associated with forests in New Zealand.</title>
        <authorList>
            <person name="Studholme D.J."/>
            <person name="McDougal R.L."/>
            <person name="Sambles C."/>
            <person name="Hansen E."/>
            <person name="Hardy G."/>
            <person name="Grant M."/>
            <person name="Ganley R.J."/>
            <person name="Williams N.M."/>
        </authorList>
    </citation>
    <scope>NUCLEOTIDE SEQUENCE</scope>
    <source>
        <strain evidence="2">NZFS 2646</strain>
    </source>
</reference>
<dbReference type="AlphaFoldDB" id="A0A421FJS3"/>
<evidence type="ECO:0000313" key="2">
    <source>
        <dbReference type="EMBL" id="KAG2510706.1"/>
    </source>
</evidence>
<dbReference type="Proteomes" id="UP000285624">
    <property type="component" value="Unassembled WGS sequence"/>
</dbReference>
<sequence>MQAKQYEERILKLQDVLEMQKLKNTCRALEDQLGKVQIALEEEREEKSHRCAVRREKILKNRETNRLLMELREERVQRLQDLEEIYAKDKRLEALAAEMSVATQGIHQVNNEIAHKEAEIVGLRATARASVKLLQKAEQDFLVTHQDLEKTQLKFLDCKR</sequence>
<keyword evidence="1" id="KW-0175">Coiled coil</keyword>
<dbReference type="EMBL" id="JPWV03000473">
    <property type="protein sequence ID" value="KAG2510706.1"/>
    <property type="molecule type" value="Genomic_DNA"/>
</dbReference>
<reference evidence="5 6" key="2">
    <citation type="submission" date="2018-07" db="EMBL/GenBank/DDBJ databases">
        <title>Genome sequencing of oomycete isolates from Chile give support for New Zealand origin for Phytophthora kernoviae and make available the first Nothophytophthora sp. genome.</title>
        <authorList>
            <person name="Studholme D.J."/>
            <person name="Sanfuentes E."/>
            <person name="Panda P."/>
            <person name="Hill R."/>
            <person name="Sambles C."/>
            <person name="Grant M."/>
            <person name="Williams N.M."/>
            <person name="Mcdougal R.L."/>
        </authorList>
    </citation>
    <scope>NUCLEOTIDE SEQUENCE [LARGE SCALE GENOMIC DNA]</scope>
    <source>
        <strain evidence="3">Chile2</strain>
        <strain evidence="4">Chile4</strain>
    </source>
</reference>
<reference evidence="2" key="3">
    <citation type="submission" date="2020-06" db="EMBL/GenBank/DDBJ databases">
        <authorList>
            <person name="Studholme D.J."/>
        </authorList>
    </citation>
    <scope>NUCLEOTIDE SEQUENCE</scope>
    <source>
        <strain evidence="2">NZFS 2646</strain>
    </source>
</reference>
<name>A0A421FJS3_9STRA</name>
<organism evidence="3 6">
    <name type="scientific">Phytophthora kernoviae</name>
    <dbReference type="NCBI Taxonomy" id="325452"/>
    <lineage>
        <taxon>Eukaryota</taxon>
        <taxon>Sar</taxon>
        <taxon>Stramenopiles</taxon>
        <taxon>Oomycota</taxon>
        <taxon>Peronosporomycetes</taxon>
        <taxon>Peronosporales</taxon>
        <taxon>Peronosporaceae</taxon>
        <taxon>Phytophthora</taxon>
    </lineage>
</organism>
<evidence type="ECO:0000313" key="5">
    <source>
        <dbReference type="Proteomes" id="UP000285624"/>
    </source>
</evidence>
<accession>A0A421FJS3</accession>
<dbReference type="EMBL" id="MBDN02000330">
    <property type="protein sequence ID" value="RLN76295.1"/>
    <property type="molecule type" value="Genomic_DNA"/>
</dbReference>
<dbReference type="Proteomes" id="UP000285883">
    <property type="component" value="Unassembled WGS sequence"/>
</dbReference>
<dbReference type="Proteomes" id="UP000785171">
    <property type="component" value="Unassembled WGS sequence"/>
</dbReference>
<proteinExistence type="predicted"/>
<keyword evidence="5" id="KW-1185">Reference proteome</keyword>
<evidence type="ECO:0000313" key="4">
    <source>
        <dbReference type="EMBL" id="RLN76295.1"/>
    </source>
</evidence>